<comment type="caution">
    <text evidence="1">The sequence shown here is derived from an EMBL/GenBank/DDBJ whole genome shotgun (WGS) entry which is preliminary data.</text>
</comment>
<dbReference type="EMBL" id="BFEA01000253">
    <property type="protein sequence ID" value="GBG76805.1"/>
    <property type="molecule type" value="Genomic_DNA"/>
</dbReference>
<dbReference type="Gramene" id="GBG76805">
    <property type="protein sequence ID" value="GBG76805"/>
    <property type="gene ID" value="CBR_g23020"/>
</dbReference>
<keyword evidence="2" id="KW-1185">Reference proteome</keyword>
<reference evidence="1 2" key="1">
    <citation type="journal article" date="2018" name="Cell">
        <title>The Chara Genome: Secondary Complexity and Implications for Plant Terrestrialization.</title>
        <authorList>
            <person name="Nishiyama T."/>
            <person name="Sakayama H."/>
            <person name="Vries J.D."/>
            <person name="Buschmann H."/>
            <person name="Saint-Marcoux D."/>
            <person name="Ullrich K.K."/>
            <person name="Haas F.B."/>
            <person name="Vanderstraeten L."/>
            <person name="Becker D."/>
            <person name="Lang D."/>
            <person name="Vosolsobe S."/>
            <person name="Rombauts S."/>
            <person name="Wilhelmsson P.K.I."/>
            <person name="Janitza P."/>
            <person name="Kern R."/>
            <person name="Heyl A."/>
            <person name="Rumpler F."/>
            <person name="Villalobos L.I.A.C."/>
            <person name="Clay J.M."/>
            <person name="Skokan R."/>
            <person name="Toyoda A."/>
            <person name="Suzuki Y."/>
            <person name="Kagoshima H."/>
            <person name="Schijlen E."/>
            <person name="Tajeshwar N."/>
            <person name="Catarino B."/>
            <person name="Hetherington A.J."/>
            <person name="Saltykova A."/>
            <person name="Bonnot C."/>
            <person name="Breuninger H."/>
            <person name="Symeonidi A."/>
            <person name="Radhakrishnan G.V."/>
            <person name="Van Nieuwerburgh F."/>
            <person name="Deforce D."/>
            <person name="Chang C."/>
            <person name="Karol K.G."/>
            <person name="Hedrich R."/>
            <person name="Ulvskov P."/>
            <person name="Glockner G."/>
            <person name="Delwiche C.F."/>
            <person name="Petrasek J."/>
            <person name="Van de Peer Y."/>
            <person name="Friml J."/>
            <person name="Beilby M."/>
            <person name="Dolan L."/>
            <person name="Kohara Y."/>
            <person name="Sugano S."/>
            <person name="Fujiyama A."/>
            <person name="Delaux P.-M."/>
            <person name="Quint M."/>
            <person name="TheiBen G."/>
            <person name="Hagemann M."/>
            <person name="Harholt J."/>
            <person name="Dunand C."/>
            <person name="Zachgo S."/>
            <person name="Langdale J."/>
            <person name="Maumus F."/>
            <person name="Straeten D.V.D."/>
            <person name="Gould S.B."/>
            <person name="Rensing S.A."/>
        </authorList>
    </citation>
    <scope>NUCLEOTIDE SEQUENCE [LARGE SCALE GENOMIC DNA]</scope>
    <source>
        <strain evidence="1 2">S276</strain>
    </source>
</reference>
<name>A0A388L3B9_CHABU</name>
<organism evidence="1 2">
    <name type="scientific">Chara braunii</name>
    <name type="common">Braun's stonewort</name>
    <dbReference type="NCBI Taxonomy" id="69332"/>
    <lineage>
        <taxon>Eukaryota</taxon>
        <taxon>Viridiplantae</taxon>
        <taxon>Streptophyta</taxon>
        <taxon>Charophyceae</taxon>
        <taxon>Charales</taxon>
        <taxon>Characeae</taxon>
        <taxon>Chara</taxon>
    </lineage>
</organism>
<sequence length="156" mass="16828">MGEGGGEELRRRLWPSTERDERRRWIGQDFGIKDVHFGETVMIFAVELWQRKYSSKSYSRGGGIAAMETAVRKTAAVEVQTTAVETEVEETAAVEVETAAAEVETAAAEEETAAVDTPAVEVETAAVETAAVETVVAADEQAAVGRKCRGGKEEYG</sequence>
<dbReference type="AlphaFoldDB" id="A0A388L3B9"/>
<evidence type="ECO:0000313" key="1">
    <source>
        <dbReference type="EMBL" id="GBG76805.1"/>
    </source>
</evidence>
<proteinExistence type="predicted"/>
<accession>A0A388L3B9</accession>
<dbReference type="Proteomes" id="UP000265515">
    <property type="component" value="Unassembled WGS sequence"/>
</dbReference>
<gene>
    <name evidence="1" type="ORF">CBR_g23020</name>
</gene>
<evidence type="ECO:0000313" key="2">
    <source>
        <dbReference type="Proteomes" id="UP000265515"/>
    </source>
</evidence>
<protein>
    <submittedName>
        <fullName evidence="1">Uncharacterized protein</fullName>
    </submittedName>
</protein>